<dbReference type="Gene3D" id="3.40.50.150">
    <property type="entry name" value="Vaccinia Virus protein VP39"/>
    <property type="match status" value="1"/>
</dbReference>
<dbReference type="PRINTS" id="PR00105">
    <property type="entry name" value="C5METTRFRASE"/>
</dbReference>
<comment type="similarity">
    <text evidence="6 7">Belongs to the class I-like SAM-binding methyltransferase superfamily. C5-methyltransferase family.</text>
</comment>
<evidence type="ECO:0000313" key="9">
    <source>
        <dbReference type="EMBL" id="RHD50167.1"/>
    </source>
</evidence>
<dbReference type="PROSITE" id="PS00094">
    <property type="entry name" value="C5_MTASE_1"/>
    <property type="match status" value="1"/>
</dbReference>
<dbReference type="InterPro" id="IPR029063">
    <property type="entry name" value="SAM-dependent_MTases_sf"/>
</dbReference>
<protein>
    <recommendedName>
        <fullName evidence="8">Cytosine-specific methyltransferase</fullName>
        <ecNumber evidence="8">2.1.1.37</ecNumber>
    </recommendedName>
</protein>
<dbReference type="InterPro" id="IPR050390">
    <property type="entry name" value="C5-Methyltransferase"/>
</dbReference>
<dbReference type="InterPro" id="IPR031303">
    <property type="entry name" value="C5_meth_CS"/>
</dbReference>
<evidence type="ECO:0000256" key="7">
    <source>
        <dbReference type="RuleBase" id="RU000416"/>
    </source>
</evidence>
<name>A0A414FLV0_9BACT</name>
<evidence type="ECO:0000256" key="6">
    <source>
        <dbReference type="PROSITE-ProRule" id="PRU01016"/>
    </source>
</evidence>
<evidence type="ECO:0000256" key="4">
    <source>
        <dbReference type="ARBA" id="ARBA00022747"/>
    </source>
</evidence>
<keyword evidence="4" id="KW-0680">Restriction system</keyword>
<dbReference type="PANTHER" id="PTHR10629">
    <property type="entry name" value="CYTOSINE-SPECIFIC METHYLTRANSFERASE"/>
    <property type="match status" value="1"/>
</dbReference>
<dbReference type="InterPro" id="IPR018117">
    <property type="entry name" value="C5_DNA_meth_AS"/>
</dbReference>
<keyword evidence="3 6" id="KW-0949">S-adenosyl-L-methionine</keyword>
<feature type="active site" evidence="6">
    <location>
        <position position="87"/>
    </location>
</feature>
<dbReference type="GO" id="GO:0044027">
    <property type="term" value="P:negative regulation of gene expression via chromosomal CpG island methylation"/>
    <property type="evidence" value="ECO:0007669"/>
    <property type="project" value="TreeGrafter"/>
</dbReference>
<dbReference type="GO" id="GO:0003886">
    <property type="term" value="F:DNA (cytosine-5-)-methyltransferase activity"/>
    <property type="evidence" value="ECO:0007669"/>
    <property type="project" value="UniProtKB-EC"/>
</dbReference>
<keyword evidence="1 6" id="KW-0489">Methyltransferase</keyword>
<organism evidence="9 10">
    <name type="scientific">Phocaeicola plebeius</name>
    <dbReference type="NCBI Taxonomy" id="310297"/>
    <lineage>
        <taxon>Bacteria</taxon>
        <taxon>Pseudomonadati</taxon>
        <taxon>Bacteroidota</taxon>
        <taxon>Bacteroidia</taxon>
        <taxon>Bacteroidales</taxon>
        <taxon>Bacteroidaceae</taxon>
        <taxon>Phocaeicola</taxon>
    </lineage>
</organism>
<evidence type="ECO:0000256" key="5">
    <source>
        <dbReference type="ARBA" id="ARBA00047422"/>
    </source>
</evidence>
<comment type="caution">
    <text evidence="9">The sequence shown here is derived from an EMBL/GenBank/DDBJ whole genome shotgun (WGS) entry which is preliminary data.</text>
</comment>
<dbReference type="PANTHER" id="PTHR10629:SF52">
    <property type="entry name" value="DNA (CYTOSINE-5)-METHYLTRANSFERASE 1"/>
    <property type="match status" value="1"/>
</dbReference>
<evidence type="ECO:0000256" key="2">
    <source>
        <dbReference type="ARBA" id="ARBA00022679"/>
    </source>
</evidence>
<dbReference type="EC" id="2.1.1.37" evidence="8"/>
<evidence type="ECO:0000256" key="1">
    <source>
        <dbReference type="ARBA" id="ARBA00022603"/>
    </source>
</evidence>
<dbReference type="PROSITE" id="PS51679">
    <property type="entry name" value="SAM_MT_C5"/>
    <property type="match status" value="1"/>
</dbReference>
<dbReference type="NCBIfam" id="TIGR00675">
    <property type="entry name" value="dcm"/>
    <property type="match status" value="1"/>
</dbReference>
<dbReference type="RefSeq" id="WP_118165913.1">
    <property type="nucleotide sequence ID" value="NZ_JAQEYB010000043.1"/>
</dbReference>
<dbReference type="InterPro" id="IPR001525">
    <property type="entry name" value="C5_MeTfrase"/>
</dbReference>
<dbReference type="Pfam" id="PF00145">
    <property type="entry name" value="DNA_methylase"/>
    <property type="match status" value="1"/>
</dbReference>
<dbReference type="Gene3D" id="3.90.120.10">
    <property type="entry name" value="DNA Methylase, subunit A, domain 2"/>
    <property type="match status" value="1"/>
</dbReference>
<dbReference type="SUPFAM" id="SSF53335">
    <property type="entry name" value="S-adenosyl-L-methionine-dependent methyltransferases"/>
    <property type="match status" value="1"/>
</dbReference>
<accession>A0A414FLV0</accession>
<evidence type="ECO:0000313" key="10">
    <source>
        <dbReference type="Proteomes" id="UP000284361"/>
    </source>
</evidence>
<dbReference type="GO" id="GO:0003677">
    <property type="term" value="F:DNA binding"/>
    <property type="evidence" value="ECO:0007669"/>
    <property type="project" value="TreeGrafter"/>
</dbReference>
<dbReference type="PROSITE" id="PS00095">
    <property type="entry name" value="C5_MTASE_2"/>
    <property type="match status" value="1"/>
</dbReference>
<dbReference type="EMBL" id="QSJG01000035">
    <property type="protein sequence ID" value="RHD50167.1"/>
    <property type="molecule type" value="Genomic_DNA"/>
</dbReference>
<dbReference type="Proteomes" id="UP000284361">
    <property type="component" value="Unassembled WGS sequence"/>
</dbReference>
<dbReference type="AlphaFoldDB" id="A0A414FLV0"/>
<gene>
    <name evidence="9" type="ORF">DW789_13450</name>
</gene>
<keyword evidence="2 6" id="KW-0808">Transferase</keyword>
<dbReference type="GO" id="GO:0032259">
    <property type="term" value="P:methylation"/>
    <property type="evidence" value="ECO:0007669"/>
    <property type="project" value="UniProtKB-KW"/>
</dbReference>
<evidence type="ECO:0000256" key="8">
    <source>
        <dbReference type="RuleBase" id="RU000417"/>
    </source>
</evidence>
<reference evidence="9 10" key="1">
    <citation type="submission" date="2018-08" db="EMBL/GenBank/DDBJ databases">
        <title>A genome reference for cultivated species of the human gut microbiota.</title>
        <authorList>
            <person name="Zou Y."/>
            <person name="Xue W."/>
            <person name="Luo G."/>
        </authorList>
    </citation>
    <scope>NUCLEOTIDE SEQUENCE [LARGE SCALE GENOMIC DNA]</scope>
    <source>
        <strain evidence="9 10">AM31-10</strain>
    </source>
</reference>
<dbReference type="GO" id="GO:0009307">
    <property type="term" value="P:DNA restriction-modification system"/>
    <property type="evidence" value="ECO:0007669"/>
    <property type="project" value="UniProtKB-KW"/>
</dbReference>
<proteinExistence type="inferred from homology"/>
<evidence type="ECO:0000256" key="3">
    <source>
        <dbReference type="ARBA" id="ARBA00022691"/>
    </source>
</evidence>
<comment type="catalytic activity">
    <reaction evidence="5 8">
        <text>a 2'-deoxycytidine in DNA + S-adenosyl-L-methionine = a 5-methyl-2'-deoxycytidine in DNA + S-adenosyl-L-homocysteine + H(+)</text>
        <dbReference type="Rhea" id="RHEA:13681"/>
        <dbReference type="Rhea" id="RHEA-COMP:11369"/>
        <dbReference type="Rhea" id="RHEA-COMP:11370"/>
        <dbReference type="ChEBI" id="CHEBI:15378"/>
        <dbReference type="ChEBI" id="CHEBI:57856"/>
        <dbReference type="ChEBI" id="CHEBI:59789"/>
        <dbReference type="ChEBI" id="CHEBI:85452"/>
        <dbReference type="ChEBI" id="CHEBI:85454"/>
        <dbReference type="EC" id="2.1.1.37"/>
    </reaction>
</comment>
<sequence length="353" mass="39822">MNKHYNCIDCFCGAGGLCLGLIKAGFNVIYSFDIDSKAIATMRANSLYFNSHKAEVRDIYDVVPLELLSSIGLKPGELDLLAGGPPCQGFSVQRRGSDTDDRNKLVDEYISKVIAIRPKMFILENVPGIEGKRGRDILHQALTKVQQTGYFIHEQILDAQDYGVPQRRRRVFIVGERKDHDNPIFEYPKPSEIKVTVRDTIGMLPEPPLDGTEHPIVSLHRRDRLSTKNLERIRYLKPGQGRDFLPLDLLADCHKISSNVIGHRNVYGRMPWDDVAPTITARFDSFTRGMFGHPEQDRSISLREGALLQTFPEDFMFIGNKIDIARQIGNAVPVNMAMAIGLQLIKCLDSWND</sequence>